<dbReference type="InterPro" id="IPR013108">
    <property type="entry name" value="Amidohydro_3"/>
</dbReference>
<gene>
    <name evidence="2" type="ORF">A1O3_07460</name>
</gene>
<dbReference type="AlphaFoldDB" id="W9XUY7"/>
<proteinExistence type="predicted"/>
<accession>W9XUY7</accession>
<dbReference type="Pfam" id="PF07969">
    <property type="entry name" value="Amidohydro_3"/>
    <property type="match status" value="1"/>
</dbReference>
<organism evidence="2 3">
    <name type="scientific">Capronia epimyces CBS 606.96</name>
    <dbReference type="NCBI Taxonomy" id="1182542"/>
    <lineage>
        <taxon>Eukaryota</taxon>
        <taxon>Fungi</taxon>
        <taxon>Dikarya</taxon>
        <taxon>Ascomycota</taxon>
        <taxon>Pezizomycotina</taxon>
        <taxon>Eurotiomycetes</taxon>
        <taxon>Chaetothyriomycetidae</taxon>
        <taxon>Chaetothyriales</taxon>
        <taxon>Herpotrichiellaceae</taxon>
        <taxon>Capronia</taxon>
    </lineage>
</organism>
<dbReference type="OrthoDB" id="3501663at2759"/>
<dbReference type="PANTHER" id="PTHR22642">
    <property type="entry name" value="IMIDAZOLONEPROPIONASE"/>
    <property type="match status" value="1"/>
</dbReference>
<dbReference type="eggNOG" id="ENOG502QSHE">
    <property type="taxonomic scope" value="Eukaryota"/>
</dbReference>
<dbReference type="CDD" id="cd01300">
    <property type="entry name" value="YtcJ_like"/>
    <property type="match status" value="1"/>
</dbReference>
<protein>
    <recommendedName>
        <fullName evidence="1">Amidohydrolase 3 domain-containing protein</fullName>
    </recommendedName>
</protein>
<feature type="domain" description="Amidohydrolase 3" evidence="1">
    <location>
        <begin position="54"/>
        <end position="537"/>
    </location>
</feature>
<dbReference type="InterPro" id="IPR033932">
    <property type="entry name" value="YtcJ-like"/>
</dbReference>
<keyword evidence="3" id="KW-1185">Reference proteome</keyword>
<reference evidence="2 3" key="1">
    <citation type="submission" date="2013-03" db="EMBL/GenBank/DDBJ databases">
        <title>The Genome Sequence of Capronia epimyces CBS 606.96.</title>
        <authorList>
            <consortium name="The Broad Institute Genomics Platform"/>
            <person name="Cuomo C."/>
            <person name="de Hoog S."/>
            <person name="Gorbushina A."/>
            <person name="Walker B."/>
            <person name="Young S.K."/>
            <person name="Zeng Q."/>
            <person name="Gargeya S."/>
            <person name="Fitzgerald M."/>
            <person name="Haas B."/>
            <person name="Abouelleil A."/>
            <person name="Allen A.W."/>
            <person name="Alvarado L."/>
            <person name="Arachchi H.M."/>
            <person name="Berlin A.M."/>
            <person name="Chapman S.B."/>
            <person name="Gainer-Dewar J."/>
            <person name="Goldberg J."/>
            <person name="Griggs A."/>
            <person name="Gujja S."/>
            <person name="Hansen M."/>
            <person name="Howarth C."/>
            <person name="Imamovic A."/>
            <person name="Ireland A."/>
            <person name="Larimer J."/>
            <person name="McCowan C."/>
            <person name="Murphy C."/>
            <person name="Pearson M."/>
            <person name="Poon T.W."/>
            <person name="Priest M."/>
            <person name="Roberts A."/>
            <person name="Saif S."/>
            <person name="Shea T."/>
            <person name="Sisk P."/>
            <person name="Sykes S."/>
            <person name="Wortman J."/>
            <person name="Nusbaum C."/>
            <person name="Birren B."/>
        </authorList>
    </citation>
    <scope>NUCLEOTIDE SEQUENCE [LARGE SCALE GENOMIC DNA]</scope>
    <source>
        <strain evidence="2 3">CBS 606.96</strain>
    </source>
</reference>
<dbReference type="SUPFAM" id="SSF51338">
    <property type="entry name" value="Composite domain of metallo-dependent hydrolases"/>
    <property type="match status" value="1"/>
</dbReference>
<dbReference type="Gene3D" id="2.30.40.10">
    <property type="entry name" value="Urease, subunit C, domain 1"/>
    <property type="match status" value="1"/>
</dbReference>
<dbReference type="STRING" id="1182542.W9XUY7"/>
<evidence type="ECO:0000313" key="3">
    <source>
        <dbReference type="Proteomes" id="UP000019478"/>
    </source>
</evidence>
<dbReference type="GO" id="GO:0016810">
    <property type="term" value="F:hydrolase activity, acting on carbon-nitrogen (but not peptide) bonds"/>
    <property type="evidence" value="ECO:0007669"/>
    <property type="project" value="InterPro"/>
</dbReference>
<dbReference type="RefSeq" id="XP_007735758.1">
    <property type="nucleotide sequence ID" value="XM_007737568.1"/>
</dbReference>
<comment type="caution">
    <text evidence="2">The sequence shown here is derived from an EMBL/GenBank/DDBJ whole genome shotgun (WGS) entry which is preliminary data.</text>
</comment>
<name>W9XUY7_9EURO</name>
<dbReference type="Gene3D" id="3.20.20.140">
    <property type="entry name" value="Metal-dependent hydrolases"/>
    <property type="match status" value="1"/>
</dbReference>
<evidence type="ECO:0000313" key="2">
    <source>
        <dbReference type="EMBL" id="EXJ81170.1"/>
    </source>
</evidence>
<dbReference type="InterPro" id="IPR032466">
    <property type="entry name" value="Metal_Hydrolase"/>
</dbReference>
<dbReference type="SUPFAM" id="SSF51556">
    <property type="entry name" value="Metallo-dependent hydrolases"/>
    <property type="match status" value="1"/>
</dbReference>
<dbReference type="InterPro" id="IPR011059">
    <property type="entry name" value="Metal-dep_hydrolase_composite"/>
</dbReference>
<dbReference type="HOGENOM" id="CLU_009942_5_0_1"/>
<dbReference type="GeneID" id="19171558"/>
<sequence length="541" mass="58468">MTIVKNARIFTCSPKSKSDGLLSGSIVFEHGSIKYVGPDESDDVARATAAGAVEVDAENGVVTPGFIDSHVHILHFGLSLSKLDLFKCTSLEEIRAQIKAWAVSHPEERRILCKAWMQSSVATEALARDLDDLDPRPIYIEAIDLHSAWCNTAALDELGVASLPDPDGGRIHRDANGRPSGLLSESAFLGLAMPFLFSVLSPAERQACVHRAVTAFSEAGYTGIIDMAMDDDQWAALHAYRQTHPVPLHITAYWLVPYSTSDDVIQTHLTKAIAMNRKFHPSTSPSFCVTGIKLIADGVVDGCTAALSQPYGAKPDPVEPIWPAATLAKVVAQADAAGLQCAVHAIGDKAISQAIDAFARLEQPQPLRRRHRIEHLELCSAEDSQRLGELGIIASVQPVHSDPAMFRAWPGLIGSHRCQRAFAYREFLDAGAPVAFGTDVPTAAHHPFLNLYNATTRRSAIEPESPDTTNPHFAIPLASAIKAATVGAAYTRYADSWTGSLAPGMSADFNIVDLDWDPAGLLQAKVRQTWYQGKRVFSASL</sequence>
<dbReference type="Gene3D" id="3.10.310.70">
    <property type="match status" value="1"/>
</dbReference>
<dbReference type="PANTHER" id="PTHR22642:SF19">
    <property type="entry name" value="AMIDOHYDROLASE FAMILY PROTEIN (AFU_ORTHOLOGUE AFUA_5G01480)"/>
    <property type="match status" value="1"/>
</dbReference>
<dbReference type="Proteomes" id="UP000019478">
    <property type="component" value="Unassembled WGS sequence"/>
</dbReference>
<evidence type="ECO:0000259" key="1">
    <source>
        <dbReference type="Pfam" id="PF07969"/>
    </source>
</evidence>
<dbReference type="EMBL" id="AMGY01000006">
    <property type="protein sequence ID" value="EXJ81170.1"/>
    <property type="molecule type" value="Genomic_DNA"/>
</dbReference>